<dbReference type="AlphaFoldDB" id="A0A4S2MW49"/>
<gene>
    <name evidence="2" type="ORF">EX30DRAFT_378659</name>
</gene>
<feature type="compositionally biased region" description="Polar residues" evidence="1">
    <location>
        <begin position="26"/>
        <end position="49"/>
    </location>
</feature>
<feature type="region of interest" description="Disordered" evidence="1">
    <location>
        <begin position="1"/>
        <end position="76"/>
    </location>
</feature>
<dbReference type="EMBL" id="ML220123">
    <property type="protein sequence ID" value="TGZ80746.1"/>
    <property type="molecule type" value="Genomic_DNA"/>
</dbReference>
<reference evidence="2 3" key="1">
    <citation type="submission" date="2019-04" db="EMBL/GenBank/DDBJ databases">
        <title>Comparative genomics and transcriptomics to analyze fruiting body development in filamentous ascomycetes.</title>
        <authorList>
            <consortium name="DOE Joint Genome Institute"/>
            <person name="Lutkenhaus R."/>
            <person name="Traeger S."/>
            <person name="Breuer J."/>
            <person name="Kuo A."/>
            <person name="Lipzen A."/>
            <person name="Pangilinan J."/>
            <person name="Dilworth D."/>
            <person name="Sandor L."/>
            <person name="Poggeler S."/>
            <person name="Barry K."/>
            <person name="Grigoriev I.V."/>
            <person name="Nowrousian M."/>
        </authorList>
    </citation>
    <scope>NUCLEOTIDE SEQUENCE [LARGE SCALE GENOMIC DNA]</scope>
    <source>
        <strain evidence="2 3">CBS 389.68</strain>
    </source>
</reference>
<name>A0A4S2MW49_9PEZI</name>
<keyword evidence="3" id="KW-1185">Reference proteome</keyword>
<proteinExistence type="predicted"/>
<sequence>MEYLPLLSPGRRPLKERDSGPARVGNITTGCQNASTTTTDSAQPLTSNPLPVEQSEPDKKDERARKRPHSAGDLVENCSATELQKLVEKAVQRATIPLKAEIEALKAFSTKTLTNALASAELKELIMEATERATAPLKDEIEGLKTKHRKRPSDPSSKRQHWSPPHQYPRRDKAPQRPRTRKN</sequence>
<protein>
    <submittedName>
        <fullName evidence="2">Uncharacterized protein</fullName>
    </submittedName>
</protein>
<feature type="compositionally biased region" description="Basic and acidic residues" evidence="1">
    <location>
        <begin position="131"/>
        <end position="145"/>
    </location>
</feature>
<accession>A0A4S2MW49</accession>
<feature type="region of interest" description="Disordered" evidence="1">
    <location>
        <begin position="131"/>
        <end position="183"/>
    </location>
</feature>
<evidence type="ECO:0000256" key="1">
    <source>
        <dbReference type="SAM" id="MobiDB-lite"/>
    </source>
</evidence>
<organism evidence="2 3">
    <name type="scientific">Ascodesmis nigricans</name>
    <dbReference type="NCBI Taxonomy" id="341454"/>
    <lineage>
        <taxon>Eukaryota</taxon>
        <taxon>Fungi</taxon>
        <taxon>Dikarya</taxon>
        <taxon>Ascomycota</taxon>
        <taxon>Pezizomycotina</taxon>
        <taxon>Pezizomycetes</taxon>
        <taxon>Pezizales</taxon>
        <taxon>Ascodesmidaceae</taxon>
        <taxon>Ascodesmis</taxon>
    </lineage>
</organism>
<dbReference type="Proteomes" id="UP000298138">
    <property type="component" value="Unassembled WGS sequence"/>
</dbReference>
<evidence type="ECO:0000313" key="3">
    <source>
        <dbReference type="Proteomes" id="UP000298138"/>
    </source>
</evidence>
<evidence type="ECO:0000313" key="2">
    <source>
        <dbReference type="EMBL" id="TGZ80746.1"/>
    </source>
</evidence>
<dbReference type="InParanoid" id="A0A4S2MW49"/>